<proteinExistence type="predicted"/>
<gene>
    <name evidence="1" type="ORF">N5I27_02730</name>
</gene>
<reference evidence="1" key="1">
    <citation type="submission" date="2022-09" db="EMBL/GenBank/DDBJ databases">
        <title>Intensive care unit water sources are persistently colonized with multi-drug resistant bacteria and are the site of extensive horizontal gene transfer of antibiotic resistance genes.</title>
        <authorList>
            <person name="Diorio-Toth L."/>
        </authorList>
    </citation>
    <scope>NUCLEOTIDE SEQUENCE</scope>
    <source>
        <strain evidence="1">GD03725</strain>
    </source>
</reference>
<protein>
    <submittedName>
        <fullName evidence="1">Uncharacterized protein</fullName>
    </submittedName>
</protein>
<dbReference type="RefSeq" id="WP_279746399.1">
    <property type="nucleotide sequence ID" value="NZ_JAOCIL010000001.1"/>
</dbReference>
<name>A0AA42QMJ1_ACIJO</name>
<dbReference type="EMBL" id="JAOCIL010000001">
    <property type="protein sequence ID" value="MDH1437344.1"/>
    <property type="molecule type" value="Genomic_DNA"/>
</dbReference>
<dbReference type="AlphaFoldDB" id="A0AA42QMJ1"/>
<comment type="caution">
    <text evidence="1">The sequence shown here is derived from an EMBL/GenBank/DDBJ whole genome shotgun (WGS) entry which is preliminary data.</text>
</comment>
<dbReference type="Proteomes" id="UP001161567">
    <property type="component" value="Unassembled WGS sequence"/>
</dbReference>
<sequence>MTKVGDVFSVKLDNKVKKYFQLIAFDLTQLNSDVIRAFKKVYPIHATPTLLDIVNDDVDFYAHCVTKFGIRMHLWDKVGNISDVGELSKILFRGTNDYGAKVGGENIKVSHNWFVWHINDDKFTYVGNLEGEN</sequence>
<evidence type="ECO:0000313" key="1">
    <source>
        <dbReference type="EMBL" id="MDH1437344.1"/>
    </source>
</evidence>
<organism evidence="1 2">
    <name type="scientific">Acinetobacter johnsonii</name>
    <dbReference type="NCBI Taxonomy" id="40214"/>
    <lineage>
        <taxon>Bacteria</taxon>
        <taxon>Pseudomonadati</taxon>
        <taxon>Pseudomonadota</taxon>
        <taxon>Gammaproteobacteria</taxon>
        <taxon>Moraxellales</taxon>
        <taxon>Moraxellaceae</taxon>
        <taxon>Acinetobacter</taxon>
    </lineage>
</organism>
<evidence type="ECO:0000313" key="2">
    <source>
        <dbReference type="Proteomes" id="UP001161567"/>
    </source>
</evidence>
<accession>A0AA42QMJ1</accession>